<reference evidence="4 5" key="1">
    <citation type="submission" date="2013-12" db="EMBL/GenBank/DDBJ databases">
        <title>Draft genome sequence of Caloranaerobacter sp. H53214.</title>
        <authorList>
            <person name="Jiang L.J."/>
            <person name="Shao Z.Z."/>
            <person name="Long M.N."/>
        </authorList>
    </citation>
    <scope>NUCLEOTIDE SEQUENCE [LARGE SCALE GENOMIC DNA]</scope>
    <source>
        <strain evidence="4 5">H53214</strain>
    </source>
</reference>
<evidence type="ECO:0008006" key="6">
    <source>
        <dbReference type="Google" id="ProtNLM"/>
    </source>
</evidence>
<comment type="similarity">
    <text evidence="1">Belongs to the UPF0749 family.</text>
</comment>
<evidence type="ECO:0000256" key="2">
    <source>
        <dbReference type="SAM" id="Coils"/>
    </source>
</evidence>
<evidence type="ECO:0000313" key="5">
    <source>
        <dbReference type="Proteomes" id="UP000029622"/>
    </source>
</evidence>
<dbReference type="Proteomes" id="UP000029622">
    <property type="component" value="Unassembled WGS sequence"/>
</dbReference>
<evidence type="ECO:0000256" key="1">
    <source>
        <dbReference type="ARBA" id="ARBA00009108"/>
    </source>
</evidence>
<proteinExistence type="inferred from homology"/>
<dbReference type="InterPro" id="IPR010273">
    <property type="entry name" value="DUF881"/>
</dbReference>
<keyword evidence="3" id="KW-1133">Transmembrane helix</keyword>
<feature type="coiled-coil region" evidence="2">
    <location>
        <begin position="41"/>
        <end position="75"/>
    </location>
</feature>
<keyword evidence="3" id="KW-0472">Membrane</keyword>
<dbReference type="RefSeq" id="WP_035163120.1">
    <property type="nucleotide sequence ID" value="NZ_AZTB01000021.1"/>
</dbReference>
<comment type="caution">
    <text evidence="4">The sequence shown here is derived from an EMBL/GenBank/DDBJ whole genome shotgun (WGS) entry which is preliminary data.</text>
</comment>
<name>A0A096BIA3_9FIRM</name>
<dbReference type="STRING" id="1156417.Y919_05560"/>
<evidence type="ECO:0000256" key="3">
    <source>
        <dbReference type="SAM" id="Phobius"/>
    </source>
</evidence>
<sequence>MDKKYIGNITILIVTIITGILFSFQLKQDIEDYTLVSLNSIKMTKQEINNYKKEIINLKRLIEEKKNEIDNYHKAIIDKDSFAELLKQEIKDIRFEIGLEDVQGPGIIIKIEDNNEEVSYGENVNYDLVHDLDVLKLINDLNAAGAEAISINGQRILSRSEIKCGGPIITVNKQRLAPPFVIKAIGDPKLLYAAINAPNTNGYILKEIRNIKIQTKISDNIFIPRYWGNFTFNQAKPIEEGE</sequence>
<dbReference type="PANTHER" id="PTHR37313">
    <property type="entry name" value="UPF0749 PROTEIN RV1825"/>
    <property type="match status" value="1"/>
</dbReference>
<dbReference type="Gene3D" id="3.30.70.1880">
    <property type="entry name" value="Protein of unknown function DUF881"/>
    <property type="match status" value="1"/>
</dbReference>
<keyword evidence="2" id="KW-0175">Coiled coil</keyword>
<dbReference type="EMBL" id="AZTB01000021">
    <property type="protein sequence ID" value="KGG80572.1"/>
    <property type="molecule type" value="Genomic_DNA"/>
</dbReference>
<organism evidence="4 5">
    <name type="scientific">Caloranaerobacter azorensis H53214</name>
    <dbReference type="NCBI Taxonomy" id="1156417"/>
    <lineage>
        <taxon>Bacteria</taxon>
        <taxon>Bacillati</taxon>
        <taxon>Bacillota</taxon>
        <taxon>Tissierellia</taxon>
        <taxon>Tissierellales</taxon>
        <taxon>Thermohalobacteraceae</taxon>
        <taxon>Caloranaerobacter</taxon>
    </lineage>
</organism>
<feature type="transmembrane region" description="Helical" evidence="3">
    <location>
        <begin position="6"/>
        <end position="24"/>
    </location>
</feature>
<accession>A0A096BIA3</accession>
<evidence type="ECO:0000313" key="4">
    <source>
        <dbReference type="EMBL" id="KGG80572.1"/>
    </source>
</evidence>
<dbReference type="AlphaFoldDB" id="A0A096BIA3"/>
<dbReference type="PANTHER" id="PTHR37313:SF2">
    <property type="entry name" value="UPF0749 PROTEIN YLXX"/>
    <property type="match status" value="1"/>
</dbReference>
<protein>
    <recommendedName>
        <fullName evidence="6">Division initiation protein</fullName>
    </recommendedName>
</protein>
<dbReference type="Pfam" id="PF05949">
    <property type="entry name" value="DUF881"/>
    <property type="match status" value="1"/>
</dbReference>
<gene>
    <name evidence="4" type="ORF">Y919_05560</name>
</gene>
<keyword evidence="3" id="KW-0812">Transmembrane</keyword>